<evidence type="ECO:0000256" key="1">
    <source>
        <dbReference type="SAM" id="Coils"/>
    </source>
</evidence>
<sequence length="159" mass="18848">MAPLREEVVQANEAVAKLEDQVEKLTHQLDEQTVKYEQTLEDKERIAAEYGYVAKSYMELKRSLDTNTNDWQEKLQTLTGDTQSLEERMAQYQEESKRWKKKCIEKANMLDESTAHIKELQSVMDEGMMEIRSSKGILTILWRRPRRRRRPDQRIICRG</sequence>
<dbReference type="Proteomes" id="UP001224775">
    <property type="component" value="Unassembled WGS sequence"/>
</dbReference>
<keyword evidence="1" id="KW-0175">Coiled coil</keyword>
<evidence type="ECO:0000313" key="2">
    <source>
        <dbReference type="EMBL" id="KAK1733914.1"/>
    </source>
</evidence>
<keyword evidence="3" id="KW-1185">Reference proteome</keyword>
<comment type="caution">
    <text evidence="2">The sequence shown here is derived from an EMBL/GenBank/DDBJ whole genome shotgun (WGS) entry which is preliminary data.</text>
</comment>
<accession>A0AAD8XU24</accession>
<dbReference type="AlphaFoldDB" id="A0AAD8XU24"/>
<organism evidence="2 3">
    <name type="scientific">Skeletonema marinoi</name>
    <dbReference type="NCBI Taxonomy" id="267567"/>
    <lineage>
        <taxon>Eukaryota</taxon>
        <taxon>Sar</taxon>
        <taxon>Stramenopiles</taxon>
        <taxon>Ochrophyta</taxon>
        <taxon>Bacillariophyta</taxon>
        <taxon>Coscinodiscophyceae</taxon>
        <taxon>Thalassiosirophycidae</taxon>
        <taxon>Thalassiosirales</taxon>
        <taxon>Skeletonemataceae</taxon>
        <taxon>Skeletonema</taxon>
        <taxon>Skeletonema marinoi-dohrnii complex</taxon>
    </lineage>
</organism>
<gene>
    <name evidence="2" type="ORF">QTG54_015441</name>
</gene>
<name>A0AAD8XU24_9STRA</name>
<feature type="coiled-coil region" evidence="1">
    <location>
        <begin position="1"/>
        <end position="42"/>
    </location>
</feature>
<reference evidence="2" key="1">
    <citation type="submission" date="2023-06" db="EMBL/GenBank/DDBJ databases">
        <title>Survivors Of The Sea: Transcriptome response of Skeletonema marinoi to long-term dormancy.</title>
        <authorList>
            <person name="Pinder M.I.M."/>
            <person name="Kourtchenko O."/>
            <person name="Robertson E.K."/>
            <person name="Larsson T."/>
            <person name="Maumus F."/>
            <person name="Osuna-Cruz C.M."/>
            <person name="Vancaester E."/>
            <person name="Stenow R."/>
            <person name="Vandepoele K."/>
            <person name="Ploug H."/>
            <person name="Bruchert V."/>
            <person name="Godhe A."/>
            <person name="Topel M."/>
        </authorList>
    </citation>
    <scope>NUCLEOTIDE SEQUENCE</scope>
    <source>
        <strain evidence="2">R05AC</strain>
    </source>
</reference>
<dbReference type="EMBL" id="JATAAI010000043">
    <property type="protein sequence ID" value="KAK1733914.1"/>
    <property type="molecule type" value="Genomic_DNA"/>
</dbReference>
<proteinExistence type="predicted"/>
<protein>
    <submittedName>
        <fullName evidence="2">Uncharacterized protein</fullName>
    </submittedName>
</protein>
<evidence type="ECO:0000313" key="3">
    <source>
        <dbReference type="Proteomes" id="UP001224775"/>
    </source>
</evidence>
<feature type="coiled-coil region" evidence="1">
    <location>
        <begin position="75"/>
        <end position="102"/>
    </location>
</feature>